<accession>A0AAW1VY75</accession>
<keyword evidence="3" id="KW-1185">Reference proteome</keyword>
<evidence type="ECO:0000313" key="3">
    <source>
        <dbReference type="Proteomes" id="UP001457282"/>
    </source>
</evidence>
<feature type="region of interest" description="Disordered" evidence="1">
    <location>
        <begin position="1"/>
        <end position="20"/>
    </location>
</feature>
<feature type="region of interest" description="Disordered" evidence="1">
    <location>
        <begin position="38"/>
        <end position="129"/>
    </location>
</feature>
<comment type="caution">
    <text evidence="2">The sequence shown here is derived from an EMBL/GenBank/DDBJ whole genome shotgun (WGS) entry which is preliminary data.</text>
</comment>
<evidence type="ECO:0000313" key="2">
    <source>
        <dbReference type="EMBL" id="KAK9911809.1"/>
    </source>
</evidence>
<reference evidence="2 3" key="1">
    <citation type="journal article" date="2023" name="G3 (Bethesda)">
        <title>A chromosome-length genome assembly and annotation of blackberry (Rubus argutus, cv. 'Hillquist').</title>
        <authorList>
            <person name="Bruna T."/>
            <person name="Aryal R."/>
            <person name="Dudchenko O."/>
            <person name="Sargent D.J."/>
            <person name="Mead D."/>
            <person name="Buti M."/>
            <person name="Cavallini A."/>
            <person name="Hytonen T."/>
            <person name="Andres J."/>
            <person name="Pham M."/>
            <person name="Weisz D."/>
            <person name="Mascagni F."/>
            <person name="Usai G."/>
            <person name="Natali L."/>
            <person name="Bassil N."/>
            <person name="Fernandez G.E."/>
            <person name="Lomsadze A."/>
            <person name="Armour M."/>
            <person name="Olukolu B."/>
            <person name="Poorten T."/>
            <person name="Britton C."/>
            <person name="Davik J."/>
            <person name="Ashrafi H."/>
            <person name="Aiden E.L."/>
            <person name="Borodovsky M."/>
            <person name="Worthington M."/>
        </authorList>
    </citation>
    <scope>NUCLEOTIDE SEQUENCE [LARGE SCALE GENOMIC DNA]</scope>
    <source>
        <strain evidence="2">PI 553951</strain>
    </source>
</reference>
<name>A0AAW1VY75_RUBAR</name>
<feature type="compositionally biased region" description="Low complexity" evidence="1">
    <location>
        <begin position="77"/>
        <end position="87"/>
    </location>
</feature>
<organism evidence="2 3">
    <name type="scientific">Rubus argutus</name>
    <name type="common">Southern blackberry</name>
    <dbReference type="NCBI Taxonomy" id="59490"/>
    <lineage>
        <taxon>Eukaryota</taxon>
        <taxon>Viridiplantae</taxon>
        <taxon>Streptophyta</taxon>
        <taxon>Embryophyta</taxon>
        <taxon>Tracheophyta</taxon>
        <taxon>Spermatophyta</taxon>
        <taxon>Magnoliopsida</taxon>
        <taxon>eudicotyledons</taxon>
        <taxon>Gunneridae</taxon>
        <taxon>Pentapetalae</taxon>
        <taxon>rosids</taxon>
        <taxon>fabids</taxon>
        <taxon>Rosales</taxon>
        <taxon>Rosaceae</taxon>
        <taxon>Rosoideae</taxon>
        <taxon>Rosoideae incertae sedis</taxon>
        <taxon>Rubus</taxon>
    </lineage>
</organism>
<dbReference type="AlphaFoldDB" id="A0AAW1VY75"/>
<proteinExistence type="predicted"/>
<protein>
    <submittedName>
        <fullName evidence="2">Uncharacterized protein</fullName>
    </submittedName>
</protein>
<dbReference type="Proteomes" id="UP001457282">
    <property type="component" value="Unassembled WGS sequence"/>
</dbReference>
<sequence length="168" mass="18397">MLKESSFVSPSDKQVHMASKGNTGIFCKFESLRELQSPITNEQHRAQLGSSTQPTIASSCPNHHGSSCSPRSVQITSTLKSPDSSSSALQRRFSLPADNHSSKPTTVDRGGNPSWARGGGEWNGFEKGGDVMRLQRENGGWLEEIGGVCREEQDEKEQQTQEMDIFGQ</sequence>
<gene>
    <name evidence="2" type="ORF">M0R45_035698</name>
</gene>
<feature type="compositionally biased region" description="Polar residues" evidence="1">
    <location>
        <begin position="48"/>
        <end position="76"/>
    </location>
</feature>
<evidence type="ECO:0000256" key="1">
    <source>
        <dbReference type="SAM" id="MobiDB-lite"/>
    </source>
</evidence>
<feature type="compositionally biased region" description="Polar residues" evidence="1">
    <location>
        <begin position="1"/>
        <end position="12"/>
    </location>
</feature>
<dbReference type="EMBL" id="JBEDUW010000007">
    <property type="protein sequence ID" value="KAK9911809.1"/>
    <property type="molecule type" value="Genomic_DNA"/>
</dbReference>